<dbReference type="InterPro" id="IPR001930">
    <property type="entry name" value="Peptidase_M1"/>
</dbReference>
<evidence type="ECO:0000256" key="2">
    <source>
        <dbReference type="ARBA" id="ARBA00004496"/>
    </source>
</evidence>
<evidence type="ECO:0000313" key="19">
    <source>
        <dbReference type="Proteomes" id="UP000198280"/>
    </source>
</evidence>
<dbReference type="OrthoDB" id="100605at2"/>
<evidence type="ECO:0000256" key="4">
    <source>
        <dbReference type="ARBA" id="ARBA00012564"/>
    </source>
</evidence>
<evidence type="ECO:0000256" key="8">
    <source>
        <dbReference type="ARBA" id="ARBA00022723"/>
    </source>
</evidence>
<dbReference type="InterPro" id="IPR027268">
    <property type="entry name" value="Peptidase_M4/M1_CTD_sf"/>
</dbReference>
<dbReference type="PANTHER" id="PTHR45726">
    <property type="entry name" value="LEUKOTRIENE A-4 HYDROLASE"/>
    <property type="match status" value="1"/>
</dbReference>
<comment type="cofactor">
    <cofactor evidence="15">
        <name>Zn(2+)</name>
        <dbReference type="ChEBI" id="CHEBI:29105"/>
    </cofactor>
    <text evidence="15">Binds 1 zinc ion per subunit.</text>
</comment>
<evidence type="ECO:0000256" key="11">
    <source>
        <dbReference type="ARBA" id="ARBA00023049"/>
    </source>
</evidence>
<feature type="active site" description="Proton donor" evidence="14">
    <location>
        <position position="380"/>
    </location>
</feature>
<evidence type="ECO:0000256" key="9">
    <source>
        <dbReference type="ARBA" id="ARBA00022801"/>
    </source>
</evidence>
<feature type="binding site" evidence="15">
    <location>
        <position position="308"/>
    </location>
    <ligand>
        <name>Zn(2+)</name>
        <dbReference type="ChEBI" id="CHEBI:29105"/>
        <note>catalytic</note>
    </ligand>
</feature>
<dbReference type="InterPro" id="IPR014782">
    <property type="entry name" value="Peptidase_M1_dom"/>
</dbReference>
<dbReference type="SUPFAM" id="SSF63737">
    <property type="entry name" value="Leukotriene A4 hydrolase N-terminal domain"/>
    <property type="match status" value="1"/>
</dbReference>
<dbReference type="RefSeq" id="WP_089226337.1">
    <property type="nucleotide sequence ID" value="NZ_FZOF01000015.1"/>
</dbReference>
<protein>
    <recommendedName>
        <fullName evidence="5">Aminopeptidase N</fullName>
        <ecNumber evidence="4">3.4.11.2</ecNumber>
    </recommendedName>
    <alternativeName>
        <fullName evidence="12">Alanine aminopeptidase</fullName>
    </alternativeName>
    <alternativeName>
        <fullName evidence="13">Lysyl aminopeptidase</fullName>
    </alternativeName>
</protein>
<comment type="subcellular location">
    <subcellularLocation>
        <location evidence="2">Cytoplasm</location>
    </subcellularLocation>
</comment>
<keyword evidence="19" id="KW-1185">Reference proteome</keyword>
<evidence type="ECO:0000259" key="17">
    <source>
        <dbReference type="Pfam" id="PF17900"/>
    </source>
</evidence>
<dbReference type="EMBL" id="FZOF01000015">
    <property type="protein sequence ID" value="SNT14374.1"/>
    <property type="molecule type" value="Genomic_DNA"/>
</dbReference>
<dbReference type="GO" id="GO:0008270">
    <property type="term" value="F:zinc ion binding"/>
    <property type="evidence" value="ECO:0007669"/>
    <property type="project" value="InterPro"/>
</dbReference>
<evidence type="ECO:0000256" key="1">
    <source>
        <dbReference type="ARBA" id="ARBA00000098"/>
    </source>
</evidence>
<keyword evidence="11" id="KW-0482">Metalloprotease</keyword>
<feature type="domain" description="Aminopeptidase N-like N-terminal" evidence="17">
    <location>
        <begin position="38"/>
        <end position="208"/>
    </location>
</feature>
<keyword evidence="8 15" id="KW-0479">Metal-binding</keyword>
<evidence type="ECO:0000256" key="7">
    <source>
        <dbReference type="ARBA" id="ARBA00022670"/>
    </source>
</evidence>
<feature type="binding site" evidence="15">
    <location>
        <position position="327"/>
    </location>
    <ligand>
        <name>Zn(2+)</name>
        <dbReference type="ChEBI" id="CHEBI:29105"/>
        <note>catalytic</note>
    </ligand>
</feature>
<organism evidence="18 19">
    <name type="scientific">Actinacidiphila glaucinigra</name>
    <dbReference type="NCBI Taxonomy" id="235986"/>
    <lineage>
        <taxon>Bacteria</taxon>
        <taxon>Bacillati</taxon>
        <taxon>Actinomycetota</taxon>
        <taxon>Actinomycetes</taxon>
        <taxon>Kitasatosporales</taxon>
        <taxon>Streptomycetaceae</taxon>
        <taxon>Actinacidiphila</taxon>
    </lineage>
</organism>
<dbReference type="CDD" id="cd09603">
    <property type="entry name" value="M1_APN_like"/>
    <property type="match status" value="1"/>
</dbReference>
<keyword evidence="9" id="KW-0378">Hydrolase</keyword>
<dbReference type="GO" id="GO:0016285">
    <property type="term" value="F:alanyl aminopeptidase activity"/>
    <property type="evidence" value="ECO:0007669"/>
    <property type="project" value="UniProtKB-EC"/>
</dbReference>
<dbReference type="AlphaFoldDB" id="A0A239KB80"/>
<dbReference type="InterPro" id="IPR045357">
    <property type="entry name" value="Aminopeptidase_N-like_N"/>
</dbReference>
<dbReference type="InterPro" id="IPR042097">
    <property type="entry name" value="Aminopeptidase_N-like_N_sf"/>
</dbReference>
<dbReference type="Gene3D" id="1.10.390.10">
    <property type="entry name" value="Neutral Protease Domain 2"/>
    <property type="match status" value="1"/>
</dbReference>
<keyword evidence="10 15" id="KW-0862">Zinc</keyword>
<comment type="catalytic activity">
    <reaction evidence="1">
        <text>Release of an N-terminal amino acid, Xaa-|-Yaa- from a peptide, amide or arylamide. Xaa is preferably Ala, but may be most amino acids including Pro (slow action). When a terminal hydrophobic residue is followed by a prolyl residue, the two may be released as an intact Xaa-Pro dipeptide.</text>
        <dbReference type="EC" id="3.4.11.2"/>
    </reaction>
</comment>
<feature type="active site" description="Proton acceptor" evidence="14">
    <location>
        <position position="305"/>
    </location>
</feature>
<dbReference type="GO" id="GO:0006508">
    <property type="term" value="P:proteolysis"/>
    <property type="evidence" value="ECO:0007669"/>
    <property type="project" value="UniProtKB-KW"/>
</dbReference>
<dbReference type="Gene3D" id="2.60.40.1730">
    <property type="entry name" value="tricorn interacting facor f3 domain"/>
    <property type="match status" value="1"/>
</dbReference>
<accession>A0A239KB80</accession>
<evidence type="ECO:0000313" key="18">
    <source>
        <dbReference type="EMBL" id="SNT14374.1"/>
    </source>
</evidence>
<dbReference type="PRINTS" id="PR00756">
    <property type="entry name" value="ALADIPTASE"/>
</dbReference>
<comment type="similarity">
    <text evidence="3">Belongs to the peptidase M1 family.</text>
</comment>
<dbReference type="GO" id="GO:0008237">
    <property type="term" value="F:metallopeptidase activity"/>
    <property type="evidence" value="ECO:0007669"/>
    <property type="project" value="UniProtKB-KW"/>
</dbReference>
<evidence type="ECO:0000256" key="6">
    <source>
        <dbReference type="ARBA" id="ARBA00022490"/>
    </source>
</evidence>
<dbReference type="SUPFAM" id="SSF55486">
    <property type="entry name" value="Metalloproteases ('zincins'), catalytic domain"/>
    <property type="match status" value="1"/>
</dbReference>
<evidence type="ECO:0000256" key="13">
    <source>
        <dbReference type="ARBA" id="ARBA00031533"/>
    </source>
</evidence>
<dbReference type="Pfam" id="PF17900">
    <property type="entry name" value="Peptidase_M1_N"/>
    <property type="match status" value="1"/>
</dbReference>
<feature type="domain" description="Peptidase M1 membrane alanine aminopeptidase" evidence="16">
    <location>
        <begin position="249"/>
        <end position="440"/>
    </location>
</feature>
<keyword evidence="6" id="KW-0963">Cytoplasm</keyword>
<evidence type="ECO:0000256" key="15">
    <source>
        <dbReference type="PIRSR" id="PIRSR634015-3"/>
    </source>
</evidence>
<evidence type="ECO:0000256" key="3">
    <source>
        <dbReference type="ARBA" id="ARBA00010136"/>
    </source>
</evidence>
<dbReference type="Pfam" id="PF01433">
    <property type="entry name" value="Peptidase_M1"/>
    <property type="match status" value="1"/>
</dbReference>
<evidence type="ECO:0000259" key="16">
    <source>
        <dbReference type="Pfam" id="PF01433"/>
    </source>
</evidence>
<proteinExistence type="inferred from homology"/>
<evidence type="ECO:0000256" key="12">
    <source>
        <dbReference type="ARBA" id="ARBA00029811"/>
    </source>
</evidence>
<evidence type="ECO:0000256" key="10">
    <source>
        <dbReference type="ARBA" id="ARBA00022833"/>
    </source>
</evidence>
<feature type="binding site" evidence="15">
    <location>
        <position position="304"/>
    </location>
    <ligand>
        <name>Zn(2+)</name>
        <dbReference type="ChEBI" id="CHEBI:29105"/>
        <note>catalytic</note>
    </ligand>
</feature>
<gene>
    <name evidence="18" type="ORF">SAMN05216252_11545</name>
</gene>
<dbReference type="PANTHER" id="PTHR45726:SF3">
    <property type="entry name" value="LEUKOTRIENE A-4 HYDROLASE"/>
    <property type="match status" value="1"/>
</dbReference>
<sequence>MSNGKRVRGGAAVPATPGAEVSADSYFPEHGNGGYRVTHYDLELDYRPAANRLSGRARISAVADRALSAFSLDLGAFRLDRVLVDGRPVRYTHRAGKLRVKPAKALPAGPFAVEVRYVGNPRPVRSRDWGELGWEQLEDGALVASQPIGAPSWFPCNDHLGDRAGYRITVTAPSPYTVVANGSLESYRVGASTTTWVYDQPKPMPPYLATVQIGQYELIDHLGGPLPQPAAVPPRLTADFAHDFGRQPRMVEAFTEFFGPYPFGEYAVVVVDEELEVPVEAHGVSVFGRNHLDGRRGGERLVAHELAHQWFGNSLALADWRHIWLNEGFAAYAEWLWAESCGEMTAARNAARAHAKLAAQPQDLRLADPGVRRMFDDRVYKRGALTLHALRTVMGDPAFFRLLRAWTAAHRHGTVTTGQFTALAQEHTDRPLEALVFHPWLHGTRLPRLPIGGA</sequence>
<dbReference type="EC" id="3.4.11.2" evidence="4"/>
<keyword evidence="7" id="KW-0645">Protease</keyword>
<dbReference type="InterPro" id="IPR034015">
    <property type="entry name" value="M1_LTA4H"/>
</dbReference>
<evidence type="ECO:0000256" key="14">
    <source>
        <dbReference type="PIRSR" id="PIRSR634015-1"/>
    </source>
</evidence>
<reference evidence="18 19" key="1">
    <citation type="submission" date="2017-06" db="EMBL/GenBank/DDBJ databases">
        <authorList>
            <person name="Kim H.J."/>
            <person name="Triplett B.A."/>
        </authorList>
    </citation>
    <scope>NUCLEOTIDE SEQUENCE [LARGE SCALE GENOMIC DNA]</scope>
    <source>
        <strain evidence="18 19">CGMCC 4.1858</strain>
    </source>
</reference>
<evidence type="ECO:0000256" key="5">
    <source>
        <dbReference type="ARBA" id="ARBA00015611"/>
    </source>
</evidence>
<name>A0A239KB80_9ACTN</name>
<dbReference type="GO" id="GO:0005737">
    <property type="term" value="C:cytoplasm"/>
    <property type="evidence" value="ECO:0007669"/>
    <property type="project" value="UniProtKB-SubCell"/>
</dbReference>
<dbReference type="Proteomes" id="UP000198280">
    <property type="component" value="Unassembled WGS sequence"/>
</dbReference>